<keyword evidence="3" id="KW-0206">Cytoskeleton</keyword>
<dbReference type="Pfam" id="PF12348">
    <property type="entry name" value="CLASP_N"/>
    <property type="match status" value="1"/>
</dbReference>
<dbReference type="PANTHER" id="PTHR12609">
    <property type="entry name" value="MICROTUBULE ASSOCIATED PROTEIN XMAP215"/>
    <property type="match status" value="1"/>
</dbReference>
<name>A0AAV1U9X1_9STRA</name>
<dbReference type="EMBL" id="CAKLBY020000167">
    <property type="protein sequence ID" value="CAK7930458.1"/>
    <property type="molecule type" value="Genomic_DNA"/>
</dbReference>
<gene>
    <name evidence="6" type="ORF">PM001_LOCUS15608</name>
</gene>
<accession>A0AAV1U9X1</accession>
<organism evidence="6 7">
    <name type="scientific">Peronospora matthiolae</name>
    <dbReference type="NCBI Taxonomy" id="2874970"/>
    <lineage>
        <taxon>Eukaryota</taxon>
        <taxon>Sar</taxon>
        <taxon>Stramenopiles</taxon>
        <taxon>Oomycota</taxon>
        <taxon>Peronosporomycetes</taxon>
        <taxon>Peronosporales</taxon>
        <taxon>Peronosporaceae</taxon>
        <taxon>Peronospora</taxon>
    </lineage>
</organism>
<protein>
    <recommendedName>
        <fullName evidence="5">TOG domain-containing protein</fullName>
    </recommendedName>
</protein>
<sequence length="2135" mass="230427">MADKCLRNASCTCSLCSGFDVASLRSISKSIASTIQYEDENEDEDRSTTGDETRGSAAPSRGKTALTSHVSTVQKDVDATASATSDVVMTDVAAEETLEPKALAKDVDKMLINASDASISLPGIAADGAGSGGPLSLDVVLPQLTDKLWKVRKEAFEALKELFEQPNVTTNQVRAAVELFPKMCEDANASALEAAFAAVLAYTVHVEPFDKAIVSGVMTRVTDKGFSARPGIVKICEELTDAFVAAGAVEETTVALLEGVSNRKPKVPPACLSCLLEALKAYGPRVLPLQTIKAALPKLMEGPVKARPMAMSIMVEIHRWTGPALVQDIVANLRPVQQTEFEGHVKDVVPGQAAPTKFVRGSRPAVATTNASGIGSSGAEKGGMVTPTAFDPRDFAETVDLLARLPKTEFKTKLALPKWSEKVEALKIILEVIGPVPKLADGDFYELVTTLKALANDSNVNIAAKSIEVFGALADGLRKYFTQYARMVYSELLRKLSDKKSVILNAANTTLDLFLQHAMTIDMMMDDLKVACDASKNKSPPARVQTMAFLARAVKSRNVDLNDKAQIVSLATMFLKGIEDSDPKAREAGQTSLIVLLQASDQAHTWLRSIVDEIARKNPRAHKAIQRGLGGEPASTPPVRPDTMQPSRPSSASLSRPSSVSSAASRSSLGDSRTSDVGVASSVSANSRSPSLKKRGLRAPLGMRPASSGGTVAKTAPSKRAFAEGLSVGASADGSVCADFTPVAISVTAEEAEDIIAELQVGTWVAIKEGFASPKWMERKGAIEALQEYASAHSPIMSVRVIEALTVYLAQQVKGFKDSNINVLKSSFEAVGTFAKTAAGKFPRGVVCLVTPRACDKIGDRKANEATRNMILQFCEVTSPSYTTGCMIEYMPKVRLPLAHIEALAVLTDCVKDFGISICNPRALVGYAKGPQGLESSNPKVRSAAIALLSEMYSQLGPALVSILNLDTWKPALAETVKNEFDKTGYDSAKASTSVKRRVKDQDEANSSAVDSGALFGRVDVSSQLTKELFECMKNEADKGAWKKRGEAMDAVQTICESAGCAIEFTRSVQEVLRNLKARLNDSNANMKVKAANVIAVVATSVGPDIAKMSKILGPSLIAGVADNKKSMQSAAIQALHKWVLHDSKTSSSCMESLLSPLAEGLLNTVGRAELLKWATEHLGRCTRLDLHCLVVPAVQCLMDKSSDAREKAQLLLLEVVKSVGKDTVLTNGCRDIQPAAMRALKPLLAKVCELADASGDANVSGRPASISGICTAPTLAHASIAAAGQETNGPGNVRGGTSRRVSASTGGVTPLKSRIGRLGSSKITITSSPTTYDDTEKDTAPLLKMSTNKQARLSKGLYNHWVFETTSLSEMNARKSEIDAEWKPFLSLDFHAKLFAPSLEKGMLSAMDGLSSCIVHQAAEVIASLDLILKWCTLRIVDNNVQALAKLLEVLIKLFNMLKGRGYQLDDVEAAILLPFLLQESGQSKPRFRVRFRDVMKLVVDVYSPEKYVPFLVECFNSSKNMKSRCECIDLVEYIVSVQGYQIVGRKCIKDVGKYVVAHEKELRESAINALVSVYVRTDKENPDKFFRYAGITAQQGVDLLSARLKHLPASCFPLEAGTAGPVLTSEQEGQKSQPAQRTGFGFGCASSATATAPTRSTDDNEHVVPTGTTFTSDVRQFRDDDVDDDIEMTTSNAEIEETPPGAAIEELLLRPIEMLVDSSREIVPAGTPAYKEGGNALKGLYAIINRPSDASEVEFLHSYVNEIVLALCDCIHGAFYAGNAEKRPEMYILAISITTLTVVLNSEAVTSMQRYTVERVLLELCSKIMDPRLEKFSRNANVPVTELRLTLEENRYLMVYKALYKAMRKLTERAKPGDVYPSVINLLQRLMHNDVGEYNKNDTLKHLLKEDSLDQLVGRILLKLSSIQAKSLAPFEGIDIFGVLMQMHGFFSTLPRAEVMMVDIANDNMQSALKIIAESLTKTRPSAFESSMKDIPSTSLVRQILQEMGYDQDRQQFAAEPSGLHADENSVCLASAAPNAMKDFDGGTATNVDAATTGAVRRSFPVEDTSLPRSPRATFMAPPRAGSIPTATRGRSFTSFHDFAATRGTSGSATRPSTTSEQLENLRERLQMSRHFS</sequence>
<dbReference type="InterPro" id="IPR016024">
    <property type="entry name" value="ARM-type_fold"/>
</dbReference>
<dbReference type="InterPro" id="IPR011989">
    <property type="entry name" value="ARM-like"/>
</dbReference>
<feature type="region of interest" description="Disordered" evidence="4">
    <location>
        <begin position="1287"/>
        <end position="1308"/>
    </location>
</feature>
<feature type="compositionally biased region" description="Polar residues" evidence="4">
    <location>
        <begin position="1626"/>
        <end position="1638"/>
    </location>
</feature>
<comment type="caution">
    <text evidence="6">The sequence shown here is derived from an EMBL/GenBank/DDBJ whole genome shotgun (WGS) entry which is preliminary data.</text>
</comment>
<dbReference type="InterPro" id="IPR048491">
    <property type="entry name" value="XMAP215_CLASP_TOG"/>
</dbReference>
<dbReference type="Pfam" id="PF21041">
    <property type="entry name" value="XMAP215_CLASP_TOG"/>
    <property type="match status" value="2"/>
</dbReference>
<feature type="region of interest" description="Disordered" evidence="4">
    <location>
        <begin position="1626"/>
        <end position="1673"/>
    </location>
</feature>
<evidence type="ECO:0000313" key="7">
    <source>
        <dbReference type="Proteomes" id="UP001162060"/>
    </source>
</evidence>
<evidence type="ECO:0000259" key="5">
    <source>
        <dbReference type="SMART" id="SM01349"/>
    </source>
</evidence>
<feature type="region of interest" description="Disordered" evidence="4">
    <location>
        <begin position="2061"/>
        <end position="2093"/>
    </location>
</feature>
<dbReference type="GO" id="GO:0007051">
    <property type="term" value="P:spindle organization"/>
    <property type="evidence" value="ECO:0007669"/>
    <property type="project" value="InterPro"/>
</dbReference>
<evidence type="ECO:0000256" key="3">
    <source>
        <dbReference type="ARBA" id="ARBA00023212"/>
    </source>
</evidence>
<dbReference type="SMART" id="SM01349">
    <property type="entry name" value="TOG"/>
    <property type="match status" value="5"/>
</dbReference>
<dbReference type="InterPro" id="IPR024395">
    <property type="entry name" value="CLASP_N_dom"/>
</dbReference>
<dbReference type="GO" id="GO:0030951">
    <property type="term" value="P:establishment or maintenance of microtubule cytoskeleton polarity"/>
    <property type="evidence" value="ECO:0007669"/>
    <property type="project" value="InterPro"/>
</dbReference>
<dbReference type="GO" id="GO:0051010">
    <property type="term" value="F:microtubule plus-end binding"/>
    <property type="evidence" value="ECO:0007669"/>
    <property type="project" value="InterPro"/>
</dbReference>
<dbReference type="InterPro" id="IPR045110">
    <property type="entry name" value="XMAP215"/>
</dbReference>
<dbReference type="Proteomes" id="UP001162060">
    <property type="component" value="Unassembled WGS sequence"/>
</dbReference>
<feature type="domain" description="TOG" evidence="5">
    <location>
        <begin position="1373"/>
        <end position="1615"/>
    </location>
</feature>
<feature type="compositionally biased region" description="Low complexity" evidence="4">
    <location>
        <begin position="646"/>
        <end position="668"/>
    </location>
</feature>
<evidence type="ECO:0000256" key="2">
    <source>
        <dbReference type="ARBA" id="ARBA00022490"/>
    </source>
</evidence>
<feature type="domain" description="TOG" evidence="5">
    <location>
        <begin position="394"/>
        <end position="624"/>
    </location>
</feature>
<dbReference type="Gene3D" id="1.25.10.10">
    <property type="entry name" value="Leucine-rich Repeat Variant"/>
    <property type="match status" value="5"/>
</dbReference>
<feature type="region of interest" description="Disordered" evidence="4">
    <location>
        <begin position="35"/>
        <end position="70"/>
    </location>
</feature>
<evidence type="ECO:0000256" key="1">
    <source>
        <dbReference type="ARBA" id="ARBA00004245"/>
    </source>
</evidence>
<comment type="subcellular location">
    <subcellularLocation>
        <location evidence="1">Cytoplasm</location>
        <location evidence="1">Cytoskeleton</location>
    </subcellularLocation>
</comment>
<dbReference type="SUPFAM" id="SSF48371">
    <property type="entry name" value="ARM repeat"/>
    <property type="match status" value="2"/>
</dbReference>
<dbReference type="GO" id="GO:0061863">
    <property type="term" value="F:microtubule plus end polymerase"/>
    <property type="evidence" value="ECO:0007669"/>
    <property type="project" value="InterPro"/>
</dbReference>
<feature type="compositionally biased region" description="Low complexity" evidence="4">
    <location>
        <begin position="675"/>
        <end position="690"/>
    </location>
</feature>
<dbReference type="GO" id="GO:0005856">
    <property type="term" value="C:cytoskeleton"/>
    <property type="evidence" value="ECO:0007669"/>
    <property type="project" value="UniProtKB-SubCell"/>
</dbReference>
<feature type="domain" description="TOG" evidence="5">
    <location>
        <begin position="131"/>
        <end position="355"/>
    </location>
</feature>
<dbReference type="InterPro" id="IPR034085">
    <property type="entry name" value="TOG"/>
</dbReference>
<feature type="domain" description="TOG" evidence="5">
    <location>
        <begin position="750"/>
        <end position="993"/>
    </location>
</feature>
<evidence type="ECO:0000313" key="6">
    <source>
        <dbReference type="EMBL" id="CAK7930458.1"/>
    </source>
</evidence>
<feature type="compositionally biased region" description="Low complexity" evidence="4">
    <location>
        <begin position="1647"/>
        <end position="1657"/>
    </location>
</feature>
<keyword evidence="2" id="KW-0963">Cytoplasm</keyword>
<reference evidence="6" key="1">
    <citation type="submission" date="2024-01" db="EMBL/GenBank/DDBJ databases">
        <authorList>
            <person name="Webb A."/>
        </authorList>
    </citation>
    <scope>NUCLEOTIDE SEQUENCE</scope>
    <source>
        <strain evidence="6">Pm1</strain>
    </source>
</reference>
<evidence type="ECO:0000256" key="4">
    <source>
        <dbReference type="SAM" id="MobiDB-lite"/>
    </source>
</evidence>
<proteinExistence type="predicted"/>
<dbReference type="GO" id="GO:0046785">
    <property type="term" value="P:microtubule polymerization"/>
    <property type="evidence" value="ECO:0007669"/>
    <property type="project" value="InterPro"/>
</dbReference>
<feature type="domain" description="TOG" evidence="5">
    <location>
        <begin position="1014"/>
        <end position="1254"/>
    </location>
</feature>
<feature type="region of interest" description="Disordered" evidence="4">
    <location>
        <begin position="621"/>
        <end position="713"/>
    </location>
</feature>